<proteinExistence type="predicted"/>
<gene>
    <name evidence="1" type="ORF">V7x_00020</name>
</gene>
<reference evidence="1 2" key="1">
    <citation type="submission" date="2019-02" db="EMBL/GenBank/DDBJ databases">
        <title>Deep-cultivation of Planctomycetes and their phenomic and genomic characterization uncovers novel biology.</title>
        <authorList>
            <person name="Wiegand S."/>
            <person name="Jogler M."/>
            <person name="Boedeker C."/>
            <person name="Pinto D."/>
            <person name="Vollmers J."/>
            <person name="Rivas-Marin E."/>
            <person name="Kohn T."/>
            <person name="Peeters S.H."/>
            <person name="Heuer A."/>
            <person name="Rast P."/>
            <person name="Oberbeckmann S."/>
            <person name="Bunk B."/>
            <person name="Jeske O."/>
            <person name="Meyerdierks A."/>
            <person name="Storesund J.E."/>
            <person name="Kallscheuer N."/>
            <person name="Luecker S."/>
            <person name="Lage O.M."/>
            <person name="Pohl T."/>
            <person name="Merkel B.J."/>
            <person name="Hornburger P."/>
            <person name="Mueller R.-W."/>
            <person name="Bruemmer F."/>
            <person name="Labrenz M."/>
            <person name="Spormann A.M."/>
            <person name="Op Den Camp H."/>
            <person name="Overmann J."/>
            <person name="Amann R."/>
            <person name="Jetten M.S.M."/>
            <person name="Mascher T."/>
            <person name="Medema M.H."/>
            <person name="Devos D.P."/>
            <person name="Kaster A.-K."/>
            <person name="Ovreas L."/>
            <person name="Rohde M."/>
            <person name="Galperin M.Y."/>
            <person name="Jogler C."/>
        </authorList>
    </citation>
    <scope>NUCLEOTIDE SEQUENCE [LARGE SCALE GENOMIC DNA]</scope>
    <source>
        <strain evidence="1 2">V7</strain>
    </source>
</reference>
<sequence>MPRNTLVEGSWDPSVRRVIRPTFNGRPTWQLDQPRLNPPTEQVLDPLASVTRAIAAWRFVHCDENRGIVSRFRWHIGQFTSVVGRTTDCSQQPIGGNRTDESDVVLMSICMPTQSIFLRDAQTSSSWVTGSPHSAGPCIAAQAALDYPPPGMRQFKRCVNLAGSRVRAFKAPTAEFKVL</sequence>
<name>A0A5C6FSD0_9PLAN</name>
<comment type="caution">
    <text evidence="1">The sequence shown here is derived from an EMBL/GenBank/DDBJ whole genome shotgun (WGS) entry which is preliminary data.</text>
</comment>
<dbReference type="EMBL" id="SJPZ01000001">
    <property type="protein sequence ID" value="TWU64460.1"/>
    <property type="molecule type" value="Genomic_DNA"/>
</dbReference>
<protein>
    <submittedName>
        <fullName evidence="1">Uncharacterized protein</fullName>
    </submittedName>
</protein>
<evidence type="ECO:0000313" key="1">
    <source>
        <dbReference type="EMBL" id="TWU64460.1"/>
    </source>
</evidence>
<dbReference type="AlphaFoldDB" id="A0A5C6FSD0"/>
<dbReference type="Proteomes" id="UP000316476">
    <property type="component" value="Unassembled WGS sequence"/>
</dbReference>
<evidence type="ECO:0000313" key="2">
    <source>
        <dbReference type="Proteomes" id="UP000316476"/>
    </source>
</evidence>
<organism evidence="1 2">
    <name type="scientific">Crateriforma conspicua</name>
    <dbReference type="NCBI Taxonomy" id="2527996"/>
    <lineage>
        <taxon>Bacteria</taxon>
        <taxon>Pseudomonadati</taxon>
        <taxon>Planctomycetota</taxon>
        <taxon>Planctomycetia</taxon>
        <taxon>Planctomycetales</taxon>
        <taxon>Planctomycetaceae</taxon>
        <taxon>Crateriforma</taxon>
    </lineage>
</organism>
<accession>A0A5C6FSD0</accession>